<name>A0A0E0BQG1_9ORYZ</name>
<evidence type="ECO:0000313" key="1">
    <source>
        <dbReference type="EnsemblPlants" id="OGLUM12G07360.1"/>
    </source>
</evidence>
<dbReference type="Proteomes" id="UP000026961">
    <property type="component" value="Chromosome 12"/>
</dbReference>
<dbReference type="EnsemblPlants" id="OGLUM12G07360.1">
    <property type="protein sequence ID" value="OGLUM12G07360.1"/>
    <property type="gene ID" value="OGLUM12G07360"/>
</dbReference>
<reference evidence="1" key="1">
    <citation type="submission" date="2015-04" db="UniProtKB">
        <authorList>
            <consortium name="EnsemblPlants"/>
        </authorList>
    </citation>
    <scope>IDENTIFICATION</scope>
</reference>
<accession>A0A0E0BQG1</accession>
<dbReference type="HOGENOM" id="CLU_2389743_0_0_1"/>
<reference evidence="1" key="2">
    <citation type="submission" date="2018-05" db="EMBL/GenBank/DDBJ databases">
        <title>OgluRS3 (Oryza glumaepatula Reference Sequence Version 3).</title>
        <authorList>
            <person name="Zhang J."/>
            <person name="Kudrna D."/>
            <person name="Lee S."/>
            <person name="Talag J."/>
            <person name="Welchert J."/>
            <person name="Wing R.A."/>
        </authorList>
    </citation>
    <scope>NUCLEOTIDE SEQUENCE [LARGE SCALE GENOMIC DNA]</scope>
</reference>
<dbReference type="Gramene" id="OGLUM12G07360.1">
    <property type="protein sequence ID" value="OGLUM12G07360.1"/>
    <property type="gene ID" value="OGLUM12G07360"/>
</dbReference>
<evidence type="ECO:0000313" key="2">
    <source>
        <dbReference type="Proteomes" id="UP000026961"/>
    </source>
</evidence>
<protein>
    <submittedName>
        <fullName evidence="1">Uncharacterized protein</fullName>
    </submittedName>
</protein>
<keyword evidence="2" id="KW-1185">Reference proteome</keyword>
<dbReference type="AlphaFoldDB" id="A0A0E0BQG1"/>
<organism evidence="1">
    <name type="scientific">Oryza glumipatula</name>
    <dbReference type="NCBI Taxonomy" id="40148"/>
    <lineage>
        <taxon>Eukaryota</taxon>
        <taxon>Viridiplantae</taxon>
        <taxon>Streptophyta</taxon>
        <taxon>Embryophyta</taxon>
        <taxon>Tracheophyta</taxon>
        <taxon>Spermatophyta</taxon>
        <taxon>Magnoliopsida</taxon>
        <taxon>Liliopsida</taxon>
        <taxon>Poales</taxon>
        <taxon>Poaceae</taxon>
        <taxon>BOP clade</taxon>
        <taxon>Oryzoideae</taxon>
        <taxon>Oryzeae</taxon>
        <taxon>Oryzinae</taxon>
        <taxon>Oryza</taxon>
    </lineage>
</organism>
<sequence>MSRISKFLQATRDLGIFPSIKLSLKSNASSAQPSLILSVVQIDGGIYPESLFLEALKTSVSPRYGPFNAVEAEIKEFYLKRKQRIRSKTCKVVV</sequence>
<proteinExistence type="predicted"/>